<protein>
    <submittedName>
        <fullName evidence="1">Uncharacterized protein</fullName>
    </submittedName>
</protein>
<keyword evidence="2" id="KW-1185">Reference proteome</keyword>
<dbReference type="EMBL" id="AM406670">
    <property type="protein sequence ID" value="CAL95691.1"/>
    <property type="molecule type" value="Genomic_DNA"/>
</dbReference>
<dbReference type="eggNOG" id="ENOG5033V8N">
    <property type="taxonomic scope" value="Bacteria"/>
</dbReference>
<name>A1KA35_AZOSB</name>
<dbReference type="STRING" id="62928.azo3074"/>
<accession>A1KA35</accession>
<reference evidence="1 2" key="1">
    <citation type="journal article" date="2006" name="Nat. Biotechnol.">
        <title>Complete genome of the mutualistic, N2-fixing grass endophyte Azoarcus sp. strain BH72.</title>
        <authorList>
            <person name="Krause A."/>
            <person name="Ramakumar A."/>
            <person name="Bartels D."/>
            <person name="Battistoni F."/>
            <person name="Bekel T."/>
            <person name="Boch J."/>
            <person name="Boehm M."/>
            <person name="Friedrich F."/>
            <person name="Hurek T."/>
            <person name="Krause L."/>
            <person name="Linke B."/>
            <person name="McHardy A.C."/>
            <person name="Sarkar A."/>
            <person name="Schneiker S."/>
            <person name="Syed A.A."/>
            <person name="Thauer R."/>
            <person name="Vorhoelter F.-J."/>
            <person name="Weidner S."/>
            <person name="Puehler A."/>
            <person name="Reinhold-Hurek B."/>
            <person name="Kaiser O."/>
            <person name="Goesmann A."/>
        </authorList>
    </citation>
    <scope>NUCLEOTIDE SEQUENCE [LARGE SCALE GENOMIC DNA]</scope>
    <source>
        <strain evidence="1 2">BH72</strain>
    </source>
</reference>
<organism evidence="1 2">
    <name type="scientific">Azoarcus sp. (strain BH72)</name>
    <dbReference type="NCBI Taxonomy" id="418699"/>
    <lineage>
        <taxon>Bacteria</taxon>
        <taxon>Pseudomonadati</taxon>
        <taxon>Pseudomonadota</taxon>
        <taxon>Betaproteobacteria</taxon>
        <taxon>Rhodocyclales</taxon>
        <taxon>Zoogloeaceae</taxon>
        <taxon>Azoarcus</taxon>
    </lineage>
</organism>
<dbReference type="Proteomes" id="UP000002588">
    <property type="component" value="Chromosome"/>
</dbReference>
<evidence type="ECO:0000313" key="1">
    <source>
        <dbReference type="EMBL" id="CAL95691.1"/>
    </source>
</evidence>
<dbReference type="HOGENOM" id="CLU_923316_0_0_4"/>
<dbReference type="KEGG" id="azo:azo3074"/>
<gene>
    <name evidence="1" type="ordered locus">azo3074</name>
</gene>
<dbReference type="AlphaFoldDB" id="A1KA35"/>
<evidence type="ECO:0000313" key="2">
    <source>
        <dbReference type="Proteomes" id="UP000002588"/>
    </source>
</evidence>
<proteinExistence type="predicted"/>
<sequence length="301" mass="34110">MCPDADTDREDRLAEAIGGALQYAANEAIVLARLEEFLSPKPAQLAADGNAVKSLNDLADRVTALYGDAPRLIIQGTNDPKPVFDTYLSAAIDEAIEVFKRARRSLCRAQAFLIGTHMLRTDPDILGIPKGGEAHQVFLRTAESVFWEHTETTYIRLAGFWDRVGQILDFAFFTIRQYERDGFSAVVDRIRANALRMQPQLEKSAAWHDIWAYKKSEREDGLQWLLSRRNLLVHSLHLRPLDESKDEELFESAFNHIDARLRSNLAPNEPEKEIEQLHLHLAQAAKLLPQVLTLCELRAKT</sequence>